<comment type="subcellular location">
    <subcellularLocation>
        <location evidence="1 8">Nucleus</location>
    </subcellularLocation>
</comment>
<dbReference type="Gramene" id="MELO3C017304.2.1">
    <property type="protein sequence ID" value="MELO3C017304.2.1"/>
    <property type="gene ID" value="MELO3C017304.2"/>
</dbReference>
<proteinExistence type="inferred from homology"/>
<accession>A0A9I9DEP7</accession>
<dbReference type="CDD" id="cd19821">
    <property type="entry name" value="Bbox1_BBX-like"/>
    <property type="match status" value="1"/>
</dbReference>
<dbReference type="PROSITE" id="PS51017">
    <property type="entry name" value="CCT"/>
    <property type="match status" value="1"/>
</dbReference>
<keyword evidence="6 8" id="KW-0539">Nucleus</keyword>
<dbReference type="GO" id="GO:0005634">
    <property type="term" value="C:nucleus"/>
    <property type="evidence" value="ECO:0007669"/>
    <property type="project" value="UniProtKB-SubCell"/>
</dbReference>
<dbReference type="Pfam" id="PF06203">
    <property type="entry name" value="CCT"/>
    <property type="match status" value="1"/>
</dbReference>
<evidence type="ECO:0000259" key="11">
    <source>
        <dbReference type="PROSITE" id="PS51017"/>
    </source>
</evidence>
<evidence type="ECO:0000256" key="6">
    <source>
        <dbReference type="ARBA" id="ARBA00023242"/>
    </source>
</evidence>
<evidence type="ECO:0000256" key="9">
    <source>
        <dbReference type="SAM" id="MobiDB-lite"/>
    </source>
</evidence>
<evidence type="ECO:0000256" key="4">
    <source>
        <dbReference type="ARBA" id="ARBA00022771"/>
    </source>
</evidence>
<dbReference type="InterPro" id="IPR049808">
    <property type="entry name" value="CONSTANS-like_Bbox1"/>
</dbReference>
<evidence type="ECO:0000313" key="12">
    <source>
        <dbReference type="EnsemblPlants" id="MELO3C017304.2.1"/>
    </source>
</evidence>
<name>A0A9I9DEP7_CUCME</name>
<dbReference type="GO" id="GO:0006355">
    <property type="term" value="P:regulation of DNA-templated transcription"/>
    <property type="evidence" value="ECO:0007669"/>
    <property type="project" value="TreeGrafter"/>
</dbReference>
<protein>
    <recommendedName>
        <fullName evidence="13">Zinc finger protein CONSTANS-LIKE 16</fullName>
    </recommendedName>
</protein>
<keyword evidence="3" id="KW-0479">Metal-binding</keyword>
<dbReference type="InterPro" id="IPR000315">
    <property type="entry name" value="Znf_B-box"/>
</dbReference>
<reference evidence="12" key="1">
    <citation type="submission" date="2023-03" db="UniProtKB">
        <authorList>
            <consortium name="EnsemblPlants"/>
        </authorList>
    </citation>
    <scope>IDENTIFICATION</scope>
</reference>
<dbReference type="AlphaFoldDB" id="A0A9I9DEP7"/>
<keyword evidence="4 7" id="KW-0863">Zinc-finger</keyword>
<dbReference type="GO" id="GO:0008270">
    <property type="term" value="F:zinc ion binding"/>
    <property type="evidence" value="ECO:0007669"/>
    <property type="project" value="UniProtKB-KW"/>
</dbReference>
<dbReference type="PROSITE" id="PS50119">
    <property type="entry name" value="ZF_BBOX"/>
    <property type="match status" value="1"/>
</dbReference>
<evidence type="ECO:0000256" key="8">
    <source>
        <dbReference type="PROSITE-ProRule" id="PRU00357"/>
    </source>
</evidence>
<evidence type="ECO:0000256" key="1">
    <source>
        <dbReference type="ARBA" id="ARBA00004123"/>
    </source>
</evidence>
<feature type="domain" description="B box-type" evidence="10">
    <location>
        <begin position="97"/>
        <end position="144"/>
    </location>
</feature>
<dbReference type="InterPro" id="IPR010402">
    <property type="entry name" value="CCT_domain"/>
</dbReference>
<dbReference type="SMART" id="SM00336">
    <property type="entry name" value="BBOX"/>
    <property type="match status" value="1"/>
</dbReference>
<feature type="domain" description="CCT" evidence="11">
    <location>
        <begin position="400"/>
        <end position="442"/>
    </location>
</feature>
<dbReference type="EnsemblPlants" id="MELO3C017304.2.1">
    <property type="protein sequence ID" value="MELO3C017304.2.1"/>
    <property type="gene ID" value="MELO3C017304.2"/>
</dbReference>
<evidence type="ECO:0008006" key="13">
    <source>
        <dbReference type="Google" id="ProtNLM"/>
    </source>
</evidence>
<feature type="region of interest" description="Disordered" evidence="9">
    <location>
        <begin position="160"/>
        <end position="179"/>
    </location>
</feature>
<sequence>IIKFIASLLAISVFLPTKWISLSLKRPYSSNNCQTPLGLFQFLSSIFWPHPFKNNSFPPSSFPFSSPKPLSLPFSNFHMLNNSTETTTTTTAMTGGRTARVCDSCLCKRARWFCAADDAFLCQSCDVSVHSANQLARRHDRIRLETSSFNSTTDHLPPTPWLKGFTRKARTPRSNNNKISSSKASVFSIVPEIGNDNELGFSIDENDDEHHQFLGHQQEVPVFDPLFDDQKLLLTHELEDFGDGFLPSEVDLAEFVADVENLLGKEEEEEQQQQHDGNTIIVKVKDEELVQDCINKNNNHNGFWMDWDFKEEIEEEEEDEEELKIKNKKNIISLRLNYDAVITAWDAQSSPYTTGNRPQFDLDDCLEEWSGICSKGGRNVAVDDQEWRRNYNGIISNGEREARVSRYREKRRTRLFSKKIRYQVRKLNAEKRPRMKGRFVKRTTTT</sequence>
<dbReference type="PANTHER" id="PTHR31874:SF55">
    <property type="entry name" value="ZINC FINGER PROTEIN CONSTANS-LIKE 7"/>
    <property type="match status" value="1"/>
</dbReference>
<evidence type="ECO:0000256" key="3">
    <source>
        <dbReference type="ARBA" id="ARBA00022723"/>
    </source>
</evidence>
<evidence type="ECO:0000259" key="10">
    <source>
        <dbReference type="PROSITE" id="PS50119"/>
    </source>
</evidence>
<dbReference type="PANTHER" id="PTHR31874">
    <property type="entry name" value="CCT MOTIF FAMILY PROTEIN, EXPRESSED"/>
    <property type="match status" value="1"/>
</dbReference>
<evidence type="ECO:0000256" key="7">
    <source>
        <dbReference type="PROSITE-ProRule" id="PRU00024"/>
    </source>
</evidence>
<evidence type="ECO:0000256" key="5">
    <source>
        <dbReference type="ARBA" id="ARBA00022833"/>
    </source>
</evidence>
<dbReference type="Pfam" id="PF00643">
    <property type="entry name" value="zf-B_box"/>
    <property type="match status" value="1"/>
</dbReference>
<keyword evidence="5" id="KW-0862">Zinc</keyword>
<organism evidence="12">
    <name type="scientific">Cucumis melo</name>
    <name type="common">Muskmelon</name>
    <dbReference type="NCBI Taxonomy" id="3656"/>
    <lineage>
        <taxon>Eukaryota</taxon>
        <taxon>Viridiplantae</taxon>
        <taxon>Streptophyta</taxon>
        <taxon>Embryophyta</taxon>
        <taxon>Tracheophyta</taxon>
        <taxon>Spermatophyta</taxon>
        <taxon>Magnoliopsida</taxon>
        <taxon>eudicotyledons</taxon>
        <taxon>Gunneridae</taxon>
        <taxon>Pentapetalae</taxon>
        <taxon>rosids</taxon>
        <taxon>fabids</taxon>
        <taxon>Cucurbitales</taxon>
        <taxon>Cucurbitaceae</taxon>
        <taxon>Benincaseae</taxon>
        <taxon>Cucumis</taxon>
    </lineage>
</organism>
<comment type="similarity">
    <text evidence="2">Belongs to the CONSTANS family.</text>
</comment>
<evidence type="ECO:0000256" key="2">
    <source>
        <dbReference type="ARBA" id="ARBA00010024"/>
    </source>
</evidence>
<dbReference type="InterPro" id="IPR052453">
    <property type="entry name" value="CONSTANS-like_ZF"/>
</dbReference>